<comment type="catalytic activity">
    <reaction evidence="16">
        <text>N(6),N(6),N(6)-trimethyl-L-lysyl(9)-[histone H3] + 2 2-oxoglutarate + 2 O2 = N(6)-methyl-L-lysyl(9)-[histone H3] + 2 formaldehyde + 2 succinate + 2 CO2</text>
        <dbReference type="Rhea" id="RHEA:60200"/>
        <dbReference type="Rhea" id="RHEA-COMP:15538"/>
        <dbReference type="Rhea" id="RHEA-COMP:15542"/>
        <dbReference type="ChEBI" id="CHEBI:15379"/>
        <dbReference type="ChEBI" id="CHEBI:16526"/>
        <dbReference type="ChEBI" id="CHEBI:16810"/>
        <dbReference type="ChEBI" id="CHEBI:16842"/>
        <dbReference type="ChEBI" id="CHEBI:30031"/>
        <dbReference type="ChEBI" id="CHEBI:61929"/>
        <dbReference type="ChEBI" id="CHEBI:61961"/>
        <dbReference type="EC" id="1.14.11.66"/>
    </reaction>
</comment>
<keyword evidence="13" id="KW-0805">Transcription regulation</keyword>
<dbReference type="InterPro" id="IPR034732">
    <property type="entry name" value="EPHD"/>
</dbReference>
<dbReference type="CDD" id="cd20391">
    <property type="entry name" value="Tudor_JMJD2_rpt1"/>
    <property type="match status" value="1"/>
</dbReference>
<protein>
    <recommendedName>
        <fullName evidence="4">[histone H3]-trimethyl-L-lysine(9) demethylase</fullName>
        <ecNumber evidence="4">1.14.11.66</ecNumber>
    </recommendedName>
</protein>
<dbReference type="FunFam" id="3.10.330.70:FF:000001">
    <property type="entry name" value="Putative lysine-specific demethylase 4a"/>
    <property type="match status" value="1"/>
</dbReference>
<dbReference type="InterPro" id="IPR002999">
    <property type="entry name" value="Tudor"/>
</dbReference>
<organism evidence="21 22">
    <name type="scientific">Biomphalaria glabrata</name>
    <name type="common">Bloodfluke planorb</name>
    <name type="synonym">Freshwater snail</name>
    <dbReference type="NCBI Taxonomy" id="6526"/>
    <lineage>
        <taxon>Eukaryota</taxon>
        <taxon>Metazoa</taxon>
        <taxon>Spiralia</taxon>
        <taxon>Lophotrochozoa</taxon>
        <taxon>Mollusca</taxon>
        <taxon>Gastropoda</taxon>
        <taxon>Heterobranchia</taxon>
        <taxon>Euthyneura</taxon>
        <taxon>Panpulmonata</taxon>
        <taxon>Hygrophila</taxon>
        <taxon>Lymnaeoidea</taxon>
        <taxon>Planorbidae</taxon>
        <taxon>Biomphalaria</taxon>
    </lineage>
</organism>
<feature type="domain" description="PHD-type" evidence="20">
    <location>
        <begin position="1739"/>
        <end position="1855"/>
    </location>
</feature>
<dbReference type="Pfam" id="PF02373">
    <property type="entry name" value="JmjC"/>
    <property type="match status" value="1"/>
</dbReference>
<dbReference type="KEGG" id="bgt:106060082"/>
<dbReference type="GO" id="GO:0010468">
    <property type="term" value="P:regulation of gene expression"/>
    <property type="evidence" value="ECO:0007669"/>
    <property type="project" value="TreeGrafter"/>
</dbReference>
<keyword evidence="6" id="KW-0677">Repeat</keyword>
<evidence type="ECO:0000256" key="6">
    <source>
        <dbReference type="ARBA" id="ARBA00022737"/>
    </source>
</evidence>
<feature type="domain" description="JmjC" evidence="19">
    <location>
        <begin position="138"/>
        <end position="304"/>
    </location>
</feature>
<feature type="compositionally biased region" description="Polar residues" evidence="17">
    <location>
        <begin position="439"/>
        <end position="456"/>
    </location>
</feature>
<comment type="similarity">
    <text evidence="3">Belongs to the JHDM3 histone demethylase family.</text>
</comment>
<evidence type="ECO:0000259" key="19">
    <source>
        <dbReference type="PROSITE" id="PS51184"/>
    </source>
</evidence>
<dbReference type="GO" id="GO:0000785">
    <property type="term" value="C:chromatin"/>
    <property type="evidence" value="ECO:0007669"/>
    <property type="project" value="TreeGrafter"/>
</dbReference>
<comment type="subcellular location">
    <subcellularLocation>
        <location evidence="2">Nucleus</location>
    </subcellularLocation>
</comment>
<evidence type="ECO:0000256" key="12">
    <source>
        <dbReference type="ARBA" id="ARBA00023004"/>
    </source>
</evidence>
<dbReference type="PROSITE" id="PS51183">
    <property type="entry name" value="JMJN"/>
    <property type="match status" value="1"/>
</dbReference>
<gene>
    <name evidence="21" type="primary">106060082</name>
</gene>
<dbReference type="SMART" id="SM00333">
    <property type="entry name" value="TUDOR"/>
    <property type="match status" value="2"/>
</dbReference>
<dbReference type="Gene3D" id="2.30.30.140">
    <property type="match status" value="1"/>
</dbReference>
<evidence type="ECO:0000259" key="18">
    <source>
        <dbReference type="PROSITE" id="PS51183"/>
    </source>
</evidence>
<feature type="compositionally biased region" description="Basic residues" evidence="17">
    <location>
        <begin position="1156"/>
        <end position="1165"/>
    </location>
</feature>
<feature type="domain" description="JmjN" evidence="18">
    <location>
        <begin position="10"/>
        <end position="52"/>
    </location>
</feature>
<dbReference type="InterPro" id="IPR001965">
    <property type="entry name" value="Znf_PHD"/>
</dbReference>
<keyword evidence="10" id="KW-0223">Dioxygenase</keyword>
<dbReference type="PROSITE" id="PS51805">
    <property type="entry name" value="EPHD"/>
    <property type="match status" value="1"/>
</dbReference>
<keyword evidence="7" id="KW-0863">Zinc-finger</keyword>
<evidence type="ECO:0000256" key="5">
    <source>
        <dbReference type="ARBA" id="ARBA00022723"/>
    </source>
</evidence>
<evidence type="ECO:0000259" key="20">
    <source>
        <dbReference type="PROSITE" id="PS51805"/>
    </source>
</evidence>
<evidence type="ECO:0000313" key="21">
    <source>
        <dbReference type="EnsemblMetazoa" id="BGLB004840-PB"/>
    </source>
</evidence>
<evidence type="ECO:0000256" key="14">
    <source>
        <dbReference type="ARBA" id="ARBA00023163"/>
    </source>
</evidence>
<dbReference type="InterPro" id="IPR003347">
    <property type="entry name" value="JmjC_dom"/>
</dbReference>
<dbReference type="SMART" id="SM00545">
    <property type="entry name" value="JmjN"/>
    <property type="match status" value="1"/>
</dbReference>
<dbReference type="EC" id="1.14.11.66" evidence="4"/>
<evidence type="ECO:0000256" key="13">
    <source>
        <dbReference type="ARBA" id="ARBA00023015"/>
    </source>
</evidence>
<dbReference type="STRING" id="6526.A0A2C9JMF8"/>
<dbReference type="GO" id="GO:0008270">
    <property type="term" value="F:zinc ion binding"/>
    <property type="evidence" value="ECO:0007669"/>
    <property type="project" value="UniProtKB-KW"/>
</dbReference>
<evidence type="ECO:0000256" key="17">
    <source>
        <dbReference type="SAM" id="MobiDB-lite"/>
    </source>
</evidence>
<keyword evidence="14" id="KW-0804">Transcription</keyword>
<feature type="compositionally biased region" description="Basic and acidic residues" evidence="17">
    <location>
        <begin position="331"/>
        <end position="345"/>
    </location>
</feature>
<dbReference type="InterPro" id="IPR013083">
    <property type="entry name" value="Znf_RING/FYVE/PHD"/>
</dbReference>
<sequence length="2025" mass="225566">MADPAPPDKIMVFRPTFEEFKDFNKYIEYIESCGAHKMGLAKIIPPKEWVPRKNGYDDIDLMIPAPIEQIVTGHQGLYTQFNVQKKALHVKEFEAMANSPRYRTPNHFDYEDLERKYWKNITFGAAIYGADINGSITDDDQDYWNINRLGTILDHVKNDYGIQIEGVCTAYLYFGMWKTTFAWHTEDMDLYSINYLHFGAPKSWYSIPPEHGQRLERLAQGFFPTSFSECPAFLRHKMSLISPFILKKYSIPVHKITQEAGEIMITFPYGYHAGYNHGYNCAESTNFATKRWIEYGKRCLQCVCRRDGVKISMDIFVKKYQPDRYELWKEGKDIAPHPEGHRDGNRSNNRSKKKIEANSSGTAHSRRHPLKDDFPKSSMEKVAEDSNGVFKSKPENVSGAKVKTKSVKKSKALNETDVVCPVPKKKSKMKKSLEMPVDTLQSVDEPSVKTDNTPSESLEKNESKLNELSKKKIIEKYLKLPQPPQVFQKVIPSPQKMSPFQEVFLKTIMPDLPKVKEEPLVEDEVKGRDTDLKSLSLRDGPTSSFMSHVKPEKKSCIWTAIHAGVTGFQVKQPVTTVTQVKLEGTTSHNVIIPQSGFAINTSSVKTEVENPPVINKMTDTTAGFNSAGISQPGQVIANQNSCHSNTTVAQSSVNQGTITSAKVSHGSLTQSRPVIHPIHVPASRPMTFPLSVPNIRQGSAPASVAYLSSTTNPLNVVLTRPSVLPVTIAQTRFPTNVQTRHQVPINSHTSVVNLGSKQFHVGATQTSLYNIQPDYINEKQATPLVVNNGHQLVKENNVLVIEGQVKSSPHCLQNYPNKGNHLESLFSSSPKLSLSEDNLPLKLLPLNAKVNFSKSMVLDSSIQVNKPEVVTDPKVTVNNILETAVFKSTLTAHNTVPSQGITGTAPKLVSSNQNSLLNSNSHLVLGKTMNPVGVSQHYIISNQTQYFYPRLVPTTSSQTHVFNRVGMNSLPCDAQGTPYITIRPTAYQIRQPNSSHSTPLSIVKPAYHPNAPSSVLSHNKHVPESNMSSLLLNQLQQPIKVTIVPSTTVSDMKLLPQQHLSKDDQSKNLLSIKPIVTPQGSSLYSILKRPEMSIFHRNSNTPNVTENTTGILKQIDSIPAKKIVDNTLFDTSKQILSSSQSEQVLKSPAKIVDKRKCPRKKKKRSQANPPASNISAAEALLQFSSREQNVGPSVSLGKQNQVLTVSNQGDQIVSTLPIGLQSLVSQVSRLSPLQVNTVDCPNDAPSLSPQLLDCTYQAPVLTPQKPISLFCTQGNTELTNTTTTHSQSRPPSLSPALSEKMPTLTLYSSGDTTHRSCTGVITLPSTYHTEDSKNNQETLSSTLVTTSDTTALEQSDNTLQYLHESEQTKCSKVKDVNTQTIDDSPNSESSSQSQCLDLSSLSAQVRPQPELSSFQSNSKSISISCLSSNSKLLFSLQSGPVSRQLVPQPLICTSRLIPSFPINSALPSSDNQFVSVRSNTKKPGKKVNTFKPTIRNQKPPLLTNEKTLKCMTEERNTPPHLVIVQQQTGNQQGVSKGKQIAQKRKKKDSKKQHNNEKQHVDSENNEDTRNKSAETIESQRNSFSSATSASRLGDIKSDKKLEEIWAQPLHQIWQFEPHNLLAIQQYNKMISRRRPHCSICSLFQRLDTDSDSSNVLDQTSEQELPEKSLPMIPEVSFAISAINTKPFCDYSPLDADGLSTLLQCHICHVCVHASCYGELKCTSSVNWTCTVCQQDKPEEIACHLCCLRGGALKPTMNGHWAHIICTLVISEASFVNVRERAPINSSQITTSRYKLKCSMCSDVTSDNINHPTACVQCSFGRCAKSFHVTCGFAAGAKFEISDWPVPIYVSCLKHVTSHSKAEGRHLEQLQDLMEGELVIAKHRNRRFYWAKIVDVCKKRLYEVDFEDGSFSEDLLPEDIEGRDCVRDGPPEKGEHVSVKWTDGYVYGATFRKVNVQDLYTVEFEDSSQLQAKREELWSGSEELPKSVKNRMSEATDSKFESAQWQLEGKRTKKVVNYKLMKKLDL</sequence>
<evidence type="ECO:0000256" key="10">
    <source>
        <dbReference type="ARBA" id="ARBA00022964"/>
    </source>
</evidence>
<feature type="compositionally biased region" description="Low complexity" evidence="17">
    <location>
        <begin position="1382"/>
        <end position="1398"/>
    </location>
</feature>
<dbReference type="PROSITE" id="PS51184">
    <property type="entry name" value="JMJC"/>
    <property type="match status" value="1"/>
</dbReference>
<keyword evidence="8" id="KW-0862">Zinc</keyword>
<feature type="region of interest" description="Disordered" evidence="17">
    <location>
        <begin position="425"/>
        <end position="464"/>
    </location>
</feature>
<evidence type="ECO:0000256" key="7">
    <source>
        <dbReference type="ARBA" id="ARBA00022771"/>
    </source>
</evidence>
<feature type="compositionally biased region" description="Basic and acidic residues" evidence="17">
    <location>
        <begin position="1551"/>
        <end position="1574"/>
    </location>
</feature>
<comment type="cofactor">
    <cofactor evidence="1">
        <name>Fe(2+)</name>
        <dbReference type="ChEBI" id="CHEBI:29033"/>
    </cofactor>
</comment>
<dbReference type="SMART" id="SM00249">
    <property type="entry name" value="PHD"/>
    <property type="match status" value="2"/>
</dbReference>
<dbReference type="PANTHER" id="PTHR10694">
    <property type="entry name" value="LYSINE-SPECIFIC DEMETHYLASE"/>
    <property type="match status" value="1"/>
</dbReference>
<feature type="region of interest" description="Disordered" evidence="17">
    <location>
        <begin position="331"/>
        <end position="409"/>
    </location>
</feature>
<accession>A0A2C9JMF8</accession>
<dbReference type="Pfam" id="PF02375">
    <property type="entry name" value="JmjN"/>
    <property type="match status" value="1"/>
</dbReference>
<reference evidence="21" key="1">
    <citation type="submission" date="2020-05" db="UniProtKB">
        <authorList>
            <consortium name="EnsemblMetazoa"/>
        </authorList>
    </citation>
    <scope>IDENTIFICATION</scope>
    <source>
        <strain evidence="21">BB02</strain>
    </source>
</reference>
<evidence type="ECO:0000256" key="3">
    <source>
        <dbReference type="ARBA" id="ARBA00009711"/>
    </source>
</evidence>
<dbReference type="VEuPathDB" id="VectorBase:BGLB004840"/>
<name>A0A2C9JMF8_BIOGL</name>
<feature type="compositionally biased region" description="Polar residues" evidence="17">
    <location>
        <begin position="1575"/>
        <end position="1590"/>
    </location>
</feature>
<keyword evidence="9" id="KW-0156">Chromatin regulator</keyword>
<dbReference type="SUPFAM" id="SSF51197">
    <property type="entry name" value="Clavaminate synthase-like"/>
    <property type="match status" value="1"/>
</dbReference>
<feature type="region of interest" description="Disordered" evidence="17">
    <location>
        <begin position="1378"/>
        <end position="1398"/>
    </location>
</feature>
<evidence type="ECO:0000256" key="2">
    <source>
        <dbReference type="ARBA" id="ARBA00004123"/>
    </source>
</evidence>
<evidence type="ECO:0000256" key="4">
    <source>
        <dbReference type="ARBA" id="ARBA00012900"/>
    </source>
</evidence>
<feature type="compositionally biased region" description="Basic and acidic residues" evidence="17">
    <location>
        <begin position="370"/>
        <end position="384"/>
    </location>
</feature>
<evidence type="ECO:0000256" key="11">
    <source>
        <dbReference type="ARBA" id="ARBA00023002"/>
    </source>
</evidence>
<dbReference type="Pfam" id="PF13832">
    <property type="entry name" value="zf-HC5HC2H_2"/>
    <property type="match status" value="1"/>
</dbReference>
<dbReference type="Proteomes" id="UP000076420">
    <property type="component" value="Unassembled WGS sequence"/>
</dbReference>
<evidence type="ECO:0000256" key="9">
    <source>
        <dbReference type="ARBA" id="ARBA00022853"/>
    </source>
</evidence>
<dbReference type="GO" id="GO:0140684">
    <property type="term" value="F:histone H3K9me2/H3K9me3 demethylase activity"/>
    <property type="evidence" value="ECO:0007669"/>
    <property type="project" value="UniProtKB-EC"/>
</dbReference>
<dbReference type="SUPFAM" id="SSF57903">
    <property type="entry name" value="FYVE/PHD zinc finger"/>
    <property type="match status" value="1"/>
</dbReference>
<dbReference type="PANTHER" id="PTHR10694:SF129">
    <property type="entry name" value="LYSINE-SPECIFIC DEMETHYLASE 4B-RELATED"/>
    <property type="match status" value="1"/>
</dbReference>
<dbReference type="GO" id="GO:0005634">
    <property type="term" value="C:nucleus"/>
    <property type="evidence" value="ECO:0007669"/>
    <property type="project" value="UniProtKB-SubCell"/>
</dbReference>
<dbReference type="Gene3D" id="3.30.40.10">
    <property type="entry name" value="Zinc/RING finger domain, C3HC4 (zinc finger)"/>
    <property type="match status" value="1"/>
</dbReference>
<dbReference type="FunFam" id="2.60.120.650:FF:000048">
    <property type="entry name" value="Lysine-specific demethylase 4A"/>
    <property type="match status" value="1"/>
</dbReference>
<evidence type="ECO:0000256" key="15">
    <source>
        <dbReference type="ARBA" id="ARBA00023242"/>
    </source>
</evidence>
<keyword evidence="12" id="KW-0408">Iron</keyword>
<feature type="region of interest" description="Disordered" evidence="17">
    <location>
        <begin position="1475"/>
        <end position="1498"/>
    </location>
</feature>
<proteinExistence type="inferred from homology"/>
<dbReference type="CDD" id="cd20392">
    <property type="entry name" value="Tudor_JMJD2_rpt2"/>
    <property type="match status" value="1"/>
</dbReference>
<dbReference type="GO" id="GO:0051864">
    <property type="term" value="F:histone H3K36 demethylase activity"/>
    <property type="evidence" value="ECO:0007669"/>
    <property type="project" value="TreeGrafter"/>
</dbReference>
<dbReference type="InterPro" id="IPR040477">
    <property type="entry name" value="KDM4-like_Tudor"/>
</dbReference>
<feature type="region of interest" description="Disordered" evidence="17">
    <location>
        <begin position="1146"/>
        <end position="1171"/>
    </location>
</feature>
<dbReference type="VEuPathDB" id="VectorBase:BGLAX_046347"/>
<keyword evidence="15" id="KW-0539">Nucleus</keyword>
<evidence type="ECO:0000256" key="16">
    <source>
        <dbReference type="ARBA" id="ARBA00049349"/>
    </source>
</evidence>
<dbReference type="InterPro" id="IPR011011">
    <property type="entry name" value="Znf_FYVE_PHD"/>
</dbReference>
<dbReference type="Pfam" id="PF18104">
    <property type="entry name" value="Tudor_2"/>
    <property type="match status" value="2"/>
</dbReference>
<dbReference type="SUPFAM" id="SSF63748">
    <property type="entry name" value="Tudor/PWWP/MBT"/>
    <property type="match status" value="2"/>
</dbReference>
<evidence type="ECO:0000256" key="1">
    <source>
        <dbReference type="ARBA" id="ARBA00001954"/>
    </source>
</evidence>
<evidence type="ECO:0000256" key="8">
    <source>
        <dbReference type="ARBA" id="ARBA00022833"/>
    </source>
</evidence>
<dbReference type="Gene3D" id="2.60.120.650">
    <property type="entry name" value="Cupin"/>
    <property type="match status" value="1"/>
</dbReference>
<evidence type="ECO:0000313" key="22">
    <source>
        <dbReference type="Proteomes" id="UP000076420"/>
    </source>
</evidence>
<dbReference type="EnsemblMetazoa" id="BGLB004840-RB">
    <property type="protein sequence ID" value="BGLB004840-PB"/>
    <property type="gene ID" value="BGLB004840"/>
</dbReference>
<keyword evidence="5" id="KW-0479">Metal-binding</keyword>
<dbReference type="Gene3D" id="3.10.330.70">
    <property type="match status" value="1"/>
</dbReference>
<dbReference type="InterPro" id="IPR003349">
    <property type="entry name" value="JmjN"/>
</dbReference>
<keyword evidence="11" id="KW-0560">Oxidoreductase</keyword>
<dbReference type="SMART" id="SM00558">
    <property type="entry name" value="JmjC"/>
    <property type="match status" value="1"/>
</dbReference>
<feature type="compositionally biased region" description="Basic residues" evidence="17">
    <location>
        <begin position="1541"/>
        <end position="1550"/>
    </location>
</feature>
<feature type="region of interest" description="Disordered" evidence="17">
    <location>
        <begin position="1526"/>
        <end position="1591"/>
    </location>
</feature>